<sequence>MQFWPRRYSLAAPRNKAGKPAGDVPELVALGGELAERRRAIGRLQQEVASAAGVSRSTLHSIEHGATGVRWEKVNAVAQAIGLKLHFVATESEGT</sequence>
<evidence type="ECO:0000313" key="3">
    <source>
        <dbReference type="Proteomes" id="UP000028504"/>
    </source>
</evidence>
<dbReference type="SUPFAM" id="SSF47413">
    <property type="entry name" value="lambda repressor-like DNA-binding domains"/>
    <property type="match status" value="1"/>
</dbReference>
<name>A0ABN4DEH9_9CORY</name>
<accession>A0ABN4DEH9</accession>
<dbReference type="SMART" id="SM00530">
    <property type="entry name" value="HTH_XRE"/>
    <property type="match status" value="1"/>
</dbReference>
<reference evidence="2 3" key="1">
    <citation type="submission" date="2014-07" db="EMBL/GenBank/DDBJ databases">
        <title>Complete genome sequence of Corynebacterium atypicum DSM 44849: identifiction of the mycolic acid biosynthesis genes.</title>
        <authorList>
            <person name="Tippelt A."/>
            <person name="Mollmann S."/>
            <person name="Albersmeier A."/>
            <person name="Jaenicke S."/>
            <person name="Ruckert C."/>
            <person name="Tauch A."/>
        </authorList>
    </citation>
    <scope>NUCLEOTIDE SEQUENCE [LARGE SCALE GENOMIC DNA]</scope>
    <source>
        <strain evidence="2 3">R2070</strain>
    </source>
</reference>
<dbReference type="Proteomes" id="UP000028504">
    <property type="component" value="Chromosome"/>
</dbReference>
<feature type="domain" description="HTH cro/C1-type" evidence="1">
    <location>
        <begin position="34"/>
        <end position="88"/>
    </location>
</feature>
<dbReference type="Gene3D" id="1.10.260.40">
    <property type="entry name" value="lambda repressor-like DNA-binding domains"/>
    <property type="match status" value="1"/>
</dbReference>
<proteinExistence type="predicted"/>
<dbReference type="Pfam" id="PF13560">
    <property type="entry name" value="HTH_31"/>
    <property type="match status" value="1"/>
</dbReference>
<dbReference type="PROSITE" id="PS50943">
    <property type="entry name" value="HTH_CROC1"/>
    <property type="match status" value="1"/>
</dbReference>
<dbReference type="InterPro" id="IPR010982">
    <property type="entry name" value="Lambda_DNA-bd_dom_sf"/>
</dbReference>
<dbReference type="EMBL" id="CP008944">
    <property type="protein sequence ID" value="AIG63606.1"/>
    <property type="molecule type" value="Genomic_DNA"/>
</dbReference>
<organism evidence="2 3">
    <name type="scientific">Corynebacterium atypicum</name>
    <dbReference type="NCBI Taxonomy" id="191610"/>
    <lineage>
        <taxon>Bacteria</taxon>
        <taxon>Bacillati</taxon>
        <taxon>Actinomycetota</taxon>
        <taxon>Actinomycetes</taxon>
        <taxon>Mycobacteriales</taxon>
        <taxon>Corynebacteriaceae</taxon>
        <taxon>Corynebacterium</taxon>
    </lineage>
</organism>
<protein>
    <submittedName>
        <fullName evidence="2">XRE family transcriptional regulator</fullName>
    </submittedName>
</protein>
<gene>
    <name evidence="2" type="ORF">CATYP_01710</name>
</gene>
<dbReference type="CDD" id="cd00093">
    <property type="entry name" value="HTH_XRE"/>
    <property type="match status" value="1"/>
</dbReference>
<keyword evidence="3" id="KW-1185">Reference proteome</keyword>
<evidence type="ECO:0000259" key="1">
    <source>
        <dbReference type="PROSITE" id="PS50943"/>
    </source>
</evidence>
<dbReference type="InterPro" id="IPR001387">
    <property type="entry name" value="Cro/C1-type_HTH"/>
</dbReference>
<evidence type="ECO:0000313" key="2">
    <source>
        <dbReference type="EMBL" id="AIG63606.1"/>
    </source>
</evidence>